<dbReference type="EMBL" id="NCKV01015446">
    <property type="protein sequence ID" value="RWS20797.1"/>
    <property type="molecule type" value="Genomic_DNA"/>
</dbReference>
<dbReference type="PROSITE" id="PS51827">
    <property type="entry name" value="XTBD"/>
    <property type="match status" value="1"/>
</dbReference>
<dbReference type="Proteomes" id="UP000288716">
    <property type="component" value="Unassembled WGS sequence"/>
</dbReference>
<feature type="domain" description="XRN2-binding (XTBD)" evidence="2">
    <location>
        <begin position="10"/>
        <end position="94"/>
    </location>
</feature>
<evidence type="ECO:0000256" key="1">
    <source>
        <dbReference type="SAM" id="MobiDB-lite"/>
    </source>
</evidence>
<evidence type="ECO:0000259" key="2">
    <source>
        <dbReference type="PROSITE" id="PS51827"/>
    </source>
</evidence>
<organism evidence="3 4">
    <name type="scientific">Leptotrombidium deliense</name>
    <dbReference type="NCBI Taxonomy" id="299467"/>
    <lineage>
        <taxon>Eukaryota</taxon>
        <taxon>Metazoa</taxon>
        <taxon>Ecdysozoa</taxon>
        <taxon>Arthropoda</taxon>
        <taxon>Chelicerata</taxon>
        <taxon>Arachnida</taxon>
        <taxon>Acari</taxon>
        <taxon>Acariformes</taxon>
        <taxon>Trombidiformes</taxon>
        <taxon>Prostigmata</taxon>
        <taxon>Anystina</taxon>
        <taxon>Parasitengona</taxon>
        <taxon>Trombiculoidea</taxon>
        <taxon>Trombiculidae</taxon>
        <taxon>Leptotrombidium</taxon>
    </lineage>
</organism>
<comment type="caution">
    <text evidence="3">The sequence shown here is derived from an EMBL/GenBank/DDBJ whole genome shotgun (WGS) entry which is preliminary data.</text>
</comment>
<dbReference type="AlphaFoldDB" id="A0A443RZU5"/>
<feature type="region of interest" description="Disordered" evidence="1">
    <location>
        <begin position="85"/>
        <end position="128"/>
    </location>
</feature>
<proteinExistence type="predicted"/>
<evidence type="ECO:0000313" key="4">
    <source>
        <dbReference type="Proteomes" id="UP000288716"/>
    </source>
</evidence>
<feature type="compositionally biased region" description="Basic and acidic residues" evidence="1">
    <location>
        <begin position="85"/>
        <end position="101"/>
    </location>
</feature>
<dbReference type="VEuPathDB" id="VectorBase:LDEU011243"/>
<accession>A0A443RZU5</accession>
<sequence>MNEDINESNVDKFRKRWETDDHWYLRREFILTHCDSFELERLLCLSQLFLNIETMKTVYSPDLMLLIERLSSQVGAVKEFRAKRKQLDESPSYKRPKREEEPQMFYNQRNQRGGHYNPNRGYGNQRRF</sequence>
<reference evidence="3 4" key="1">
    <citation type="journal article" date="2018" name="Gigascience">
        <title>Genomes of trombidid mites reveal novel predicted allergens and laterally-transferred genes associated with secondary metabolism.</title>
        <authorList>
            <person name="Dong X."/>
            <person name="Chaisiri K."/>
            <person name="Xia D."/>
            <person name="Armstrong S.D."/>
            <person name="Fang Y."/>
            <person name="Donnelly M.J."/>
            <person name="Kadowaki T."/>
            <person name="McGarry J.W."/>
            <person name="Darby A.C."/>
            <person name="Makepeace B.L."/>
        </authorList>
    </citation>
    <scope>NUCLEOTIDE SEQUENCE [LARGE SCALE GENOMIC DNA]</scope>
    <source>
        <strain evidence="3">UoL-UT</strain>
    </source>
</reference>
<keyword evidence="4" id="KW-1185">Reference proteome</keyword>
<dbReference type="OrthoDB" id="2359216at2759"/>
<dbReference type="PANTHER" id="PTHR48430:SF1">
    <property type="entry name" value="PARTNER OF XRN-2 PROTEIN 1"/>
    <property type="match status" value="1"/>
</dbReference>
<gene>
    <name evidence="3" type="ORF">B4U80_05265</name>
</gene>
<evidence type="ECO:0000313" key="3">
    <source>
        <dbReference type="EMBL" id="RWS20797.1"/>
    </source>
</evidence>
<protein>
    <submittedName>
        <fullName evidence="3">CDKN2A-interacting protein-like protein</fullName>
    </submittedName>
</protein>
<dbReference type="Pfam" id="PF11952">
    <property type="entry name" value="XTBD"/>
    <property type="match status" value="1"/>
</dbReference>
<dbReference type="STRING" id="299467.A0A443RZU5"/>
<name>A0A443RZU5_9ACAR</name>
<dbReference type="PANTHER" id="PTHR48430">
    <property type="entry name" value="PARTNER OF XRN-2 PROTEIN 1"/>
    <property type="match status" value="1"/>
</dbReference>
<dbReference type="InterPro" id="IPR021859">
    <property type="entry name" value="XTBD"/>
</dbReference>